<dbReference type="InterPro" id="IPR036388">
    <property type="entry name" value="WH-like_DNA-bd_sf"/>
</dbReference>
<comment type="caution">
    <text evidence="2">The sequence shown here is derived from an EMBL/GenBank/DDBJ whole genome shotgun (WGS) entry which is preliminary data.</text>
</comment>
<dbReference type="Gene3D" id="1.10.10.10">
    <property type="entry name" value="Winged helix-like DNA-binding domain superfamily/Winged helix DNA-binding domain"/>
    <property type="match status" value="1"/>
</dbReference>
<evidence type="ECO:0000256" key="1">
    <source>
        <dbReference type="ARBA" id="ARBA00023125"/>
    </source>
</evidence>
<dbReference type="Pfam" id="PF02082">
    <property type="entry name" value="Rrf2"/>
    <property type="match status" value="1"/>
</dbReference>
<dbReference type="NCBIfam" id="TIGR00738">
    <property type="entry name" value="rrf2_super"/>
    <property type="match status" value="1"/>
</dbReference>
<evidence type="ECO:0000313" key="2">
    <source>
        <dbReference type="EMBL" id="GAA0737767.1"/>
    </source>
</evidence>
<dbReference type="RefSeq" id="WP_343760323.1">
    <property type="nucleotide sequence ID" value="NZ_BAAACG010000008.1"/>
</dbReference>
<protein>
    <submittedName>
        <fullName evidence="2">Rrf2 family transcriptional regulator</fullName>
    </submittedName>
</protein>
<sequence>MKISTKGKYGMKAIVDLAIHSSEGAVTLKSISERQDISEGYLEQIFSLLRKNNLIKGKKGSQGGYVLQKDPKHITVGEILRSLEGDLSVVQLDDNYIDDRMEKCIKDIVWDKLNDKINFVVNSISLEDLVEEYKKDRNSFMYYI</sequence>
<dbReference type="Proteomes" id="UP001501510">
    <property type="component" value="Unassembled WGS sequence"/>
</dbReference>
<name>A0ABN1JEM6_9CLOT</name>
<dbReference type="SUPFAM" id="SSF46785">
    <property type="entry name" value="Winged helix' DNA-binding domain"/>
    <property type="match status" value="1"/>
</dbReference>
<organism evidence="2 3">
    <name type="scientific">Clostridium oceanicum</name>
    <dbReference type="NCBI Taxonomy" id="1543"/>
    <lineage>
        <taxon>Bacteria</taxon>
        <taxon>Bacillati</taxon>
        <taxon>Bacillota</taxon>
        <taxon>Clostridia</taxon>
        <taxon>Eubacteriales</taxon>
        <taxon>Clostridiaceae</taxon>
        <taxon>Clostridium</taxon>
    </lineage>
</organism>
<dbReference type="PROSITE" id="PS51197">
    <property type="entry name" value="HTH_RRF2_2"/>
    <property type="match status" value="1"/>
</dbReference>
<gene>
    <name evidence="2" type="ORF">GCM10008906_14310</name>
</gene>
<proteinExistence type="predicted"/>
<keyword evidence="1" id="KW-0238">DNA-binding</keyword>
<keyword evidence="3" id="KW-1185">Reference proteome</keyword>
<reference evidence="2 3" key="1">
    <citation type="journal article" date="2019" name="Int. J. Syst. Evol. Microbiol.">
        <title>The Global Catalogue of Microorganisms (GCM) 10K type strain sequencing project: providing services to taxonomists for standard genome sequencing and annotation.</title>
        <authorList>
            <consortium name="The Broad Institute Genomics Platform"/>
            <consortium name="The Broad Institute Genome Sequencing Center for Infectious Disease"/>
            <person name="Wu L."/>
            <person name="Ma J."/>
        </authorList>
    </citation>
    <scope>NUCLEOTIDE SEQUENCE [LARGE SCALE GENOMIC DNA]</scope>
    <source>
        <strain evidence="2 3">JCM 1407</strain>
    </source>
</reference>
<dbReference type="EMBL" id="BAAACG010000008">
    <property type="protein sequence ID" value="GAA0737767.1"/>
    <property type="molecule type" value="Genomic_DNA"/>
</dbReference>
<accession>A0ABN1JEM6</accession>
<dbReference type="InterPro" id="IPR036390">
    <property type="entry name" value="WH_DNA-bd_sf"/>
</dbReference>
<dbReference type="PANTHER" id="PTHR33221:SF5">
    <property type="entry name" value="HTH-TYPE TRANSCRIPTIONAL REGULATOR ISCR"/>
    <property type="match status" value="1"/>
</dbReference>
<dbReference type="PANTHER" id="PTHR33221">
    <property type="entry name" value="WINGED HELIX-TURN-HELIX TRANSCRIPTIONAL REGULATOR, RRF2 FAMILY"/>
    <property type="match status" value="1"/>
</dbReference>
<dbReference type="InterPro" id="IPR000944">
    <property type="entry name" value="Tscrpt_reg_Rrf2"/>
</dbReference>
<evidence type="ECO:0000313" key="3">
    <source>
        <dbReference type="Proteomes" id="UP001501510"/>
    </source>
</evidence>